<name>A0A2P2IHT1_RHIMU</name>
<dbReference type="AlphaFoldDB" id="A0A2P2IHT1"/>
<accession>A0A2P2IHT1</accession>
<proteinExistence type="predicted"/>
<reference evidence="1" key="1">
    <citation type="submission" date="2018-02" db="EMBL/GenBank/DDBJ databases">
        <title>Rhizophora mucronata_Transcriptome.</title>
        <authorList>
            <person name="Meera S.P."/>
            <person name="Sreeshan A."/>
            <person name="Augustine A."/>
        </authorList>
    </citation>
    <scope>NUCLEOTIDE SEQUENCE</scope>
    <source>
        <tissue evidence="1">Leaf</tissue>
    </source>
</reference>
<evidence type="ECO:0000313" key="1">
    <source>
        <dbReference type="EMBL" id="MBW80794.1"/>
    </source>
</evidence>
<dbReference type="EMBL" id="GGEC01000311">
    <property type="protein sequence ID" value="MBW80794.1"/>
    <property type="molecule type" value="Transcribed_RNA"/>
</dbReference>
<protein>
    <submittedName>
        <fullName evidence="1">Uncharacterized protein</fullName>
    </submittedName>
</protein>
<sequence length="18" mass="2022">MSLFNNLGAKPPKQKLVH</sequence>
<organism evidence="1">
    <name type="scientific">Rhizophora mucronata</name>
    <name type="common">Asiatic mangrove</name>
    <dbReference type="NCBI Taxonomy" id="61149"/>
    <lineage>
        <taxon>Eukaryota</taxon>
        <taxon>Viridiplantae</taxon>
        <taxon>Streptophyta</taxon>
        <taxon>Embryophyta</taxon>
        <taxon>Tracheophyta</taxon>
        <taxon>Spermatophyta</taxon>
        <taxon>Magnoliopsida</taxon>
        <taxon>eudicotyledons</taxon>
        <taxon>Gunneridae</taxon>
        <taxon>Pentapetalae</taxon>
        <taxon>rosids</taxon>
        <taxon>fabids</taxon>
        <taxon>Malpighiales</taxon>
        <taxon>Rhizophoraceae</taxon>
        <taxon>Rhizophora</taxon>
    </lineage>
</organism>